<evidence type="ECO:0000256" key="5">
    <source>
        <dbReference type="ARBA" id="ARBA00023136"/>
    </source>
</evidence>
<dbReference type="RefSeq" id="WP_036024638.1">
    <property type="nucleotide sequence ID" value="NZ_FMAE01000002.1"/>
</dbReference>
<evidence type="ECO:0000256" key="8">
    <source>
        <dbReference type="HAMAP-Rule" id="MF_01416"/>
    </source>
</evidence>
<keyword evidence="3 8" id="KW-0375">Hydrogen ion transport</keyword>
<dbReference type="Gene3D" id="1.10.520.20">
    <property type="entry name" value="N-terminal domain of the delta subunit of the F1F0-ATP synthase"/>
    <property type="match status" value="1"/>
</dbReference>
<dbReference type="NCBIfam" id="TIGR01145">
    <property type="entry name" value="ATP_synt_delta"/>
    <property type="match status" value="1"/>
</dbReference>
<dbReference type="PANTHER" id="PTHR11910">
    <property type="entry name" value="ATP SYNTHASE DELTA CHAIN"/>
    <property type="match status" value="1"/>
</dbReference>
<dbReference type="GO" id="GO:0005886">
    <property type="term" value="C:plasma membrane"/>
    <property type="evidence" value="ECO:0007669"/>
    <property type="project" value="UniProtKB-SubCell"/>
</dbReference>
<name>A0A1C3UH85_9BRAD</name>
<evidence type="ECO:0000256" key="6">
    <source>
        <dbReference type="ARBA" id="ARBA00023196"/>
    </source>
</evidence>
<protein>
    <recommendedName>
        <fullName evidence="8">ATP synthase subunit delta</fullName>
    </recommendedName>
    <alternativeName>
        <fullName evidence="8">ATP synthase F(1) sector subunit delta</fullName>
    </alternativeName>
    <alternativeName>
        <fullName evidence="8">F-type ATPase subunit delta</fullName>
        <shortName evidence="8">F-ATPase subunit delta</shortName>
    </alternativeName>
</protein>
<dbReference type="InterPro" id="IPR020781">
    <property type="entry name" value="ATPase_OSCP/d_CS"/>
</dbReference>
<gene>
    <name evidence="8" type="primary">atpH</name>
    <name evidence="9" type="ORF">GA0061099_100252</name>
</gene>
<dbReference type="SUPFAM" id="SSF47928">
    <property type="entry name" value="N-terminal domain of the delta subunit of the F1F0-ATP synthase"/>
    <property type="match status" value="1"/>
</dbReference>
<dbReference type="HAMAP" id="MF_01416">
    <property type="entry name" value="ATP_synth_delta_bact"/>
    <property type="match status" value="1"/>
</dbReference>
<dbReference type="GO" id="GO:0045259">
    <property type="term" value="C:proton-transporting ATP synthase complex"/>
    <property type="evidence" value="ECO:0007669"/>
    <property type="project" value="UniProtKB-KW"/>
</dbReference>
<evidence type="ECO:0000313" key="10">
    <source>
        <dbReference type="Proteomes" id="UP000183174"/>
    </source>
</evidence>
<dbReference type="InterPro" id="IPR000711">
    <property type="entry name" value="ATPase_OSCP/dsu"/>
</dbReference>
<dbReference type="EMBL" id="FMAE01000002">
    <property type="protein sequence ID" value="SCB14804.1"/>
    <property type="molecule type" value="Genomic_DNA"/>
</dbReference>
<sequence>MAAEDTSVSGVSGRYATALFELARDQNVVDEVKADLDKFDALLNENADLKRLVRSPVFAADAQSKALSAVLDKVGIAGITANFLKVLTANRRLFAVADVSRAYRALVARFKGETTADVTVAEALSDKNLDALKVALKSVTGKDVALNVKVDPSIIGGLVVKLGSRMVDGSLRTKLNSIKHAMKEAG</sequence>
<accession>A0A1C3UH85</accession>
<comment type="function">
    <text evidence="8">F(1)F(0) ATP synthase produces ATP from ADP in the presence of a proton or sodium gradient. F-type ATPases consist of two structural domains, F(1) containing the extramembraneous catalytic core and F(0) containing the membrane proton channel, linked together by a central stalk and a peripheral stalk. During catalysis, ATP synthesis in the catalytic domain of F(1) is coupled via a rotary mechanism of the central stalk subunits to proton translocation.</text>
</comment>
<keyword evidence="2 8" id="KW-0813">Transport</keyword>
<comment type="similarity">
    <text evidence="8">Belongs to the ATPase delta chain family.</text>
</comment>
<keyword evidence="4 8" id="KW-0406">Ion transport</keyword>
<evidence type="ECO:0000256" key="7">
    <source>
        <dbReference type="ARBA" id="ARBA00023310"/>
    </source>
</evidence>
<organism evidence="9 10">
    <name type="scientific">Bradyrhizobium yuanmingense</name>
    <dbReference type="NCBI Taxonomy" id="108015"/>
    <lineage>
        <taxon>Bacteria</taxon>
        <taxon>Pseudomonadati</taxon>
        <taxon>Pseudomonadota</taxon>
        <taxon>Alphaproteobacteria</taxon>
        <taxon>Hyphomicrobiales</taxon>
        <taxon>Nitrobacteraceae</taxon>
        <taxon>Bradyrhizobium</taxon>
    </lineage>
</organism>
<dbReference type="GO" id="GO:0046933">
    <property type="term" value="F:proton-transporting ATP synthase activity, rotational mechanism"/>
    <property type="evidence" value="ECO:0007669"/>
    <property type="project" value="UniProtKB-UniRule"/>
</dbReference>
<keyword evidence="5 8" id="KW-0472">Membrane</keyword>
<keyword evidence="7 8" id="KW-0066">ATP synthesis</keyword>
<dbReference type="AlphaFoldDB" id="A0A1C3UH85"/>
<proteinExistence type="inferred from homology"/>
<evidence type="ECO:0000256" key="2">
    <source>
        <dbReference type="ARBA" id="ARBA00022448"/>
    </source>
</evidence>
<dbReference type="Pfam" id="PF00213">
    <property type="entry name" value="OSCP"/>
    <property type="match status" value="1"/>
</dbReference>
<reference evidence="9 10" key="1">
    <citation type="submission" date="2016-08" db="EMBL/GenBank/DDBJ databases">
        <authorList>
            <person name="Seilhamer J.J."/>
        </authorList>
    </citation>
    <scope>NUCLEOTIDE SEQUENCE [LARGE SCALE GENOMIC DNA]</scope>
    <source>
        <strain evidence="9 10">CCBAU 10071</strain>
    </source>
</reference>
<comment type="subcellular location">
    <subcellularLocation>
        <location evidence="8">Cell membrane</location>
        <topology evidence="8">Peripheral membrane protein</topology>
    </subcellularLocation>
    <subcellularLocation>
        <location evidence="1">Membrane</location>
    </subcellularLocation>
</comment>
<evidence type="ECO:0000256" key="1">
    <source>
        <dbReference type="ARBA" id="ARBA00004370"/>
    </source>
</evidence>
<dbReference type="Proteomes" id="UP000183174">
    <property type="component" value="Unassembled WGS sequence"/>
</dbReference>
<dbReference type="PROSITE" id="PS00389">
    <property type="entry name" value="ATPASE_DELTA"/>
    <property type="match status" value="1"/>
</dbReference>
<dbReference type="PRINTS" id="PR00125">
    <property type="entry name" value="ATPASEDELTA"/>
</dbReference>
<evidence type="ECO:0000256" key="3">
    <source>
        <dbReference type="ARBA" id="ARBA00022781"/>
    </source>
</evidence>
<dbReference type="InterPro" id="IPR026015">
    <property type="entry name" value="ATP_synth_OSCP/delta_N_sf"/>
</dbReference>
<comment type="function">
    <text evidence="8">This protein is part of the stalk that links CF(0) to CF(1). It either transmits conformational changes from CF(0) to CF(1) or is implicated in proton conduction.</text>
</comment>
<keyword evidence="6 8" id="KW-0139">CF(1)</keyword>
<keyword evidence="8" id="KW-1003">Cell membrane</keyword>
<evidence type="ECO:0000256" key="4">
    <source>
        <dbReference type="ARBA" id="ARBA00023065"/>
    </source>
</evidence>
<dbReference type="NCBIfam" id="NF004406">
    <property type="entry name" value="PRK05758.3-2"/>
    <property type="match status" value="1"/>
</dbReference>
<evidence type="ECO:0000313" key="9">
    <source>
        <dbReference type="EMBL" id="SCB14804.1"/>
    </source>
</evidence>